<accession>A0A8H7Y060</accession>
<evidence type="ECO:0000313" key="2">
    <source>
        <dbReference type="EMBL" id="KAG5168834.1"/>
    </source>
</evidence>
<gene>
    <name evidence="2" type="ORF">JR316_005388</name>
</gene>
<reference evidence="2" key="1">
    <citation type="submission" date="2021-02" db="EMBL/GenBank/DDBJ databases">
        <title>Psilocybe cubensis genome.</title>
        <authorList>
            <person name="Mckernan K.J."/>
            <person name="Crawford S."/>
            <person name="Trippe A."/>
            <person name="Kane L.T."/>
            <person name="Mclaughlin S."/>
        </authorList>
    </citation>
    <scope>NUCLEOTIDE SEQUENCE [LARGE SCALE GENOMIC DNA]</scope>
    <source>
        <strain evidence="2">MGC-MH-2018</strain>
    </source>
</reference>
<dbReference type="EMBL" id="JAFIQS010000005">
    <property type="protein sequence ID" value="KAG5168834.1"/>
    <property type="molecule type" value="Genomic_DNA"/>
</dbReference>
<name>A0A8H7Y060_PSICU</name>
<dbReference type="AlphaFoldDB" id="A0A8H7Y060"/>
<sequence length="279" mass="30486">MSSSDSDEIPLYVQTTFLSTDLNSTMMFVFLMGIYTTVYFGTLYIYTTYKKNGSRIIAGAITALYGSTVVQLGLQWRLTNLEFITNGDTRLSIFLYSVNGGAGISFTGAVVEYISYILADGLLIGYATDATRNLGNIIVGCLAVVTALTSLMGTFIICHKIMSSTNGILRSKNRYTHLVHALIESCMMYSLAGIVFAVSSFLFLMPNTVDEWDLVPFELNEYFEALSTVVTGIAPTLMVAKISLSSSPNAHASTTHQISGLQFQSNLYPAENESEKDDV</sequence>
<protein>
    <submittedName>
        <fullName evidence="2">Uncharacterized protein</fullName>
    </submittedName>
</protein>
<organism evidence="2">
    <name type="scientific">Psilocybe cubensis</name>
    <name type="common">Psychedelic mushroom</name>
    <name type="synonym">Stropharia cubensis</name>
    <dbReference type="NCBI Taxonomy" id="181762"/>
    <lineage>
        <taxon>Eukaryota</taxon>
        <taxon>Fungi</taxon>
        <taxon>Dikarya</taxon>
        <taxon>Basidiomycota</taxon>
        <taxon>Agaricomycotina</taxon>
        <taxon>Agaricomycetes</taxon>
        <taxon>Agaricomycetidae</taxon>
        <taxon>Agaricales</taxon>
        <taxon>Agaricineae</taxon>
        <taxon>Strophariaceae</taxon>
        <taxon>Psilocybe</taxon>
    </lineage>
</organism>
<comment type="caution">
    <text evidence="2">The sequence shown here is derived from an EMBL/GenBank/DDBJ whole genome shotgun (WGS) entry which is preliminary data.</text>
</comment>
<keyword evidence="1" id="KW-1133">Transmembrane helix</keyword>
<feature type="transmembrane region" description="Helical" evidence="1">
    <location>
        <begin position="93"/>
        <end position="117"/>
    </location>
</feature>
<keyword evidence="1" id="KW-0812">Transmembrane</keyword>
<feature type="transmembrane region" description="Helical" evidence="1">
    <location>
        <begin position="178"/>
        <end position="205"/>
    </location>
</feature>
<keyword evidence="1" id="KW-0472">Membrane</keyword>
<proteinExistence type="predicted"/>
<feature type="transmembrane region" description="Helical" evidence="1">
    <location>
        <begin position="26"/>
        <end position="46"/>
    </location>
</feature>
<evidence type="ECO:0000256" key="1">
    <source>
        <dbReference type="SAM" id="Phobius"/>
    </source>
</evidence>
<feature type="transmembrane region" description="Helical" evidence="1">
    <location>
        <begin position="137"/>
        <end position="158"/>
    </location>
</feature>